<proteinExistence type="predicted"/>
<keyword evidence="1" id="KW-0472">Membrane</keyword>
<keyword evidence="3" id="KW-1185">Reference proteome</keyword>
<evidence type="ECO:0000256" key="1">
    <source>
        <dbReference type="SAM" id="Phobius"/>
    </source>
</evidence>
<dbReference type="Proteomes" id="UP001315278">
    <property type="component" value="Unassembled WGS sequence"/>
</dbReference>
<dbReference type="RefSeq" id="WP_212495697.1">
    <property type="nucleotide sequence ID" value="NZ_JAFCJH010000109.1"/>
</dbReference>
<dbReference type="EMBL" id="JAFCJH010000109">
    <property type="protein sequence ID" value="MBR0801786.1"/>
    <property type="molecule type" value="Genomic_DNA"/>
</dbReference>
<sequence length="90" mass="9327">MAEAMKAIGWLTVLTGFLGGAVGLIVLSKDGAWEPLGINVLWGGGGLQSEWIGVNKLANIVGDFPIGIVILLASIGVVQLGIMVVERADR</sequence>
<keyword evidence="1" id="KW-1133">Transmembrane helix</keyword>
<feature type="transmembrane region" description="Helical" evidence="1">
    <location>
        <begin position="64"/>
        <end position="85"/>
    </location>
</feature>
<comment type="caution">
    <text evidence="2">The sequence shown here is derived from an EMBL/GenBank/DDBJ whole genome shotgun (WGS) entry which is preliminary data.</text>
</comment>
<accession>A0ABS5FY77</accession>
<evidence type="ECO:0000313" key="2">
    <source>
        <dbReference type="EMBL" id="MBR0801786.1"/>
    </source>
</evidence>
<keyword evidence="1" id="KW-0812">Transmembrane</keyword>
<gene>
    <name evidence="2" type="ORF">JQ615_41340</name>
</gene>
<name>A0ABS5FY77_9BRAD</name>
<organism evidence="2 3">
    <name type="scientific">Bradyrhizobium jicamae</name>
    <dbReference type="NCBI Taxonomy" id="280332"/>
    <lineage>
        <taxon>Bacteria</taxon>
        <taxon>Pseudomonadati</taxon>
        <taxon>Pseudomonadota</taxon>
        <taxon>Alphaproteobacteria</taxon>
        <taxon>Hyphomicrobiales</taxon>
        <taxon>Nitrobacteraceae</taxon>
        <taxon>Bradyrhizobium</taxon>
    </lineage>
</organism>
<evidence type="ECO:0000313" key="3">
    <source>
        <dbReference type="Proteomes" id="UP001315278"/>
    </source>
</evidence>
<protein>
    <recommendedName>
        <fullName evidence="4">GlsB/YeaQ/YmgE family stress response membrane protein</fullName>
    </recommendedName>
</protein>
<evidence type="ECO:0008006" key="4">
    <source>
        <dbReference type="Google" id="ProtNLM"/>
    </source>
</evidence>
<reference evidence="3" key="1">
    <citation type="journal article" date="2021" name="ISME J.">
        <title>Evolutionary origin and ecological implication of a unique nif island in free-living Bradyrhizobium lineages.</title>
        <authorList>
            <person name="Tao J."/>
        </authorList>
    </citation>
    <scope>NUCLEOTIDE SEQUENCE [LARGE SCALE GENOMIC DNA]</scope>
    <source>
        <strain evidence="3">SZCCT0434</strain>
    </source>
</reference>